<dbReference type="SUPFAM" id="SSF63825">
    <property type="entry name" value="YWTD domain"/>
    <property type="match status" value="1"/>
</dbReference>
<sequence length="743" mass="83767">MEKRLTSRFNNFYQNCIRYIKKITRNRNFRSLKIYLFILTILMVIIINPIGSYIPWVVNTVPTITEKITHNTLVQLTNKESNKTANKPAYKTSWIGNSFGGEKWVQIYMAGMYVAPNGTAYVASHWDEGGREAGIYKDGDVIGKLDDLHGWGRLGGIAITGNQRYIYLAMQQSNSGKPGEDYPPEGTVWYNVRRYDLSGKPAPFPGGRGWDKSMLIINNKTEVTGLATRGDELYVSDPASDRILVYNIDTMQQLRSFKVTDPGAIAIDNQNNLWIIQNKKVVSYSPQGQRLPQQITDVANPTAIALDDQGRLLVADNGKRQQVIIYNITNKPILVGTFGEKGGLYTGIYGEVQDLKLYGITGVGTDTAGNIYISNNGFNNTGTDLRKFSPSGKLQWRLLGLQFVDNADADPDTDGRDVFTKNEHFVMDYSKNNGKEWTYKAYTLDKFRYPDDGRLHTSPTAAFVRRLSGKRLLYLSSDMMSQRLLIYRFDGEIAVPCGIFGKDHLDWPADQPKKGSWLWHDTNGDGAIQNDEYKVLGEEDSSVWGWEIDSKGDIWQAAEAGYIKRYPWQKLDSNGCPIYGKAAGGKIPMPAPFTTLTRIKYFPKQDVMYLGGYTSDRPNLDGDWGLVGTEIIRYDNWSKNKKIRWRIALPYDTKADPKLHIKAMDIVGDRVFAADSKRGGVYVYKASTGEAIQLLTPGSEIGAERGWIDIPYGIRAFRRSNGEYLVFLEENARGKVIMYRLPS</sequence>
<gene>
    <name evidence="2" type="ORF">H6G83_27330</name>
</gene>
<name>A0ABR8DAQ7_9NOST</name>
<dbReference type="Gene3D" id="2.120.10.30">
    <property type="entry name" value="TolB, C-terminal domain"/>
    <property type="match status" value="1"/>
</dbReference>
<organism evidence="2 3">
    <name type="scientific">Anabaena azotica FACHB-119</name>
    <dbReference type="NCBI Taxonomy" id="947527"/>
    <lineage>
        <taxon>Bacteria</taxon>
        <taxon>Bacillati</taxon>
        <taxon>Cyanobacteriota</taxon>
        <taxon>Cyanophyceae</taxon>
        <taxon>Nostocales</taxon>
        <taxon>Nostocaceae</taxon>
        <taxon>Anabaena</taxon>
        <taxon>Anabaena azotica</taxon>
    </lineage>
</organism>
<dbReference type="Proteomes" id="UP000661112">
    <property type="component" value="Unassembled WGS sequence"/>
</dbReference>
<dbReference type="PANTHER" id="PTHR24104">
    <property type="entry name" value="E3 UBIQUITIN-PROTEIN LIGASE NHLRC1-RELATED"/>
    <property type="match status" value="1"/>
</dbReference>
<accession>A0ABR8DAQ7</accession>
<evidence type="ECO:0000313" key="2">
    <source>
        <dbReference type="EMBL" id="MBD2504280.1"/>
    </source>
</evidence>
<protein>
    <recommendedName>
        <fullName evidence="4">NHL repeat-containing protein</fullName>
    </recommendedName>
</protein>
<dbReference type="SUPFAM" id="SSF101898">
    <property type="entry name" value="NHL repeat"/>
    <property type="match status" value="1"/>
</dbReference>
<evidence type="ECO:0008006" key="4">
    <source>
        <dbReference type="Google" id="ProtNLM"/>
    </source>
</evidence>
<reference evidence="2 3" key="1">
    <citation type="journal article" date="2020" name="ISME J.">
        <title>Comparative genomics reveals insights into cyanobacterial evolution and habitat adaptation.</title>
        <authorList>
            <person name="Chen M.Y."/>
            <person name="Teng W.K."/>
            <person name="Zhao L."/>
            <person name="Hu C.X."/>
            <person name="Zhou Y.K."/>
            <person name="Han B.P."/>
            <person name="Song L.R."/>
            <person name="Shu W.S."/>
        </authorList>
    </citation>
    <scope>NUCLEOTIDE SEQUENCE [LARGE SCALE GENOMIC DNA]</scope>
    <source>
        <strain evidence="2 3">FACHB-119</strain>
    </source>
</reference>
<keyword evidence="1" id="KW-1133">Transmembrane helix</keyword>
<feature type="transmembrane region" description="Helical" evidence="1">
    <location>
        <begin position="34"/>
        <end position="56"/>
    </location>
</feature>
<keyword evidence="3" id="KW-1185">Reference proteome</keyword>
<dbReference type="InterPro" id="IPR011042">
    <property type="entry name" value="6-blade_b-propeller_TolB-like"/>
</dbReference>
<dbReference type="EMBL" id="JACJSG010000048">
    <property type="protein sequence ID" value="MBD2504280.1"/>
    <property type="molecule type" value="Genomic_DNA"/>
</dbReference>
<comment type="caution">
    <text evidence="2">The sequence shown here is derived from an EMBL/GenBank/DDBJ whole genome shotgun (WGS) entry which is preliminary data.</text>
</comment>
<keyword evidence="1" id="KW-0472">Membrane</keyword>
<dbReference type="InterPro" id="IPR050952">
    <property type="entry name" value="TRIM-NHL_E3_ligases"/>
</dbReference>
<evidence type="ECO:0000256" key="1">
    <source>
        <dbReference type="SAM" id="Phobius"/>
    </source>
</evidence>
<evidence type="ECO:0000313" key="3">
    <source>
        <dbReference type="Proteomes" id="UP000661112"/>
    </source>
</evidence>
<proteinExistence type="predicted"/>
<dbReference type="PANTHER" id="PTHR24104:SF25">
    <property type="entry name" value="PROTEIN LIN-41"/>
    <property type="match status" value="1"/>
</dbReference>
<dbReference type="RefSeq" id="WP_190477912.1">
    <property type="nucleotide sequence ID" value="NZ_JACJSG010000048.1"/>
</dbReference>
<dbReference type="InterPro" id="IPR018247">
    <property type="entry name" value="EF_Hand_1_Ca_BS"/>
</dbReference>
<dbReference type="PROSITE" id="PS00018">
    <property type="entry name" value="EF_HAND_1"/>
    <property type="match status" value="1"/>
</dbReference>
<keyword evidence="1" id="KW-0812">Transmembrane</keyword>